<evidence type="ECO:0000313" key="2">
    <source>
        <dbReference type="Proteomes" id="UP001345219"/>
    </source>
</evidence>
<dbReference type="EMBL" id="JAXIOK010000024">
    <property type="protein sequence ID" value="KAK4741464.1"/>
    <property type="molecule type" value="Genomic_DNA"/>
</dbReference>
<comment type="caution">
    <text evidence="1">The sequence shown here is derived from an EMBL/GenBank/DDBJ whole genome shotgun (WGS) entry which is preliminary data.</text>
</comment>
<sequence length="155" mass="17791">MQGIATSKFDQSSARSDRHSNIKPLMFHKFVLLPQNPRLIFARFPDDIERFRGGDSFSSLGYKVTSMTVKATNREKLQVYEAEIQQDLKTKKIAHSLRQVLEGSTVRNINNLKIFQRGERGRKNSQILGVTQVENLKVLKLIQGLRDFDQRVCIA</sequence>
<gene>
    <name evidence="1" type="ORF">SAY87_025052</name>
</gene>
<reference evidence="1 2" key="1">
    <citation type="journal article" date="2023" name="Hortic Res">
        <title>Pangenome of water caltrop reveals structural variations and asymmetric subgenome divergence after allopolyploidization.</title>
        <authorList>
            <person name="Zhang X."/>
            <person name="Chen Y."/>
            <person name="Wang L."/>
            <person name="Yuan Y."/>
            <person name="Fang M."/>
            <person name="Shi L."/>
            <person name="Lu R."/>
            <person name="Comes H.P."/>
            <person name="Ma Y."/>
            <person name="Chen Y."/>
            <person name="Huang G."/>
            <person name="Zhou Y."/>
            <person name="Zheng Z."/>
            <person name="Qiu Y."/>
        </authorList>
    </citation>
    <scope>NUCLEOTIDE SEQUENCE [LARGE SCALE GENOMIC DNA]</scope>
    <source>
        <tissue evidence="1">Roots</tissue>
    </source>
</reference>
<protein>
    <submittedName>
        <fullName evidence="1">Uncharacterized protein</fullName>
    </submittedName>
</protein>
<name>A0AAN7GQ46_9MYRT</name>
<dbReference type="Proteomes" id="UP001345219">
    <property type="component" value="Chromosome 19"/>
</dbReference>
<dbReference type="AlphaFoldDB" id="A0AAN7GQ46"/>
<accession>A0AAN7GQ46</accession>
<proteinExistence type="predicted"/>
<keyword evidence="2" id="KW-1185">Reference proteome</keyword>
<organism evidence="1 2">
    <name type="scientific">Trapa incisa</name>
    <dbReference type="NCBI Taxonomy" id="236973"/>
    <lineage>
        <taxon>Eukaryota</taxon>
        <taxon>Viridiplantae</taxon>
        <taxon>Streptophyta</taxon>
        <taxon>Embryophyta</taxon>
        <taxon>Tracheophyta</taxon>
        <taxon>Spermatophyta</taxon>
        <taxon>Magnoliopsida</taxon>
        <taxon>eudicotyledons</taxon>
        <taxon>Gunneridae</taxon>
        <taxon>Pentapetalae</taxon>
        <taxon>rosids</taxon>
        <taxon>malvids</taxon>
        <taxon>Myrtales</taxon>
        <taxon>Lythraceae</taxon>
        <taxon>Trapa</taxon>
    </lineage>
</organism>
<evidence type="ECO:0000313" key="1">
    <source>
        <dbReference type="EMBL" id="KAK4741464.1"/>
    </source>
</evidence>